<dbReference type="RefSeq" id="WP_228116420.1">
    <property type="nucleotide sequence ID" value="NZ_JBBWYZ010000004.1"/>
</dbReference>
<proteinExistence type="predicted"/>
<name>A0ABU9EKF1_LIMFS</name>
<keyword evidence="2" id="KW-1185">Reference proteome</keyword>
<evidence type="ECO:0000313" key="2">
    <source>
        <dbReference type="Proteomes" id="UP001387447"/>
    </source>
</evidence>
<protein>
    <submittedName>
        <fullName evidence="1">Uncharacterized protein</fullName>
    </submittedName>
</protein>
<gene>
    <name evidence="1" type="ORF">AAEJ74_05455</name>
</gene>
<dbReference type="Proteomes" id="UP001387447">
    <property type="component" value="Unassembled WGS sequence"/>
</dbReference>
<comment type="caution">
    <text evidence="1">The sequence shown here is derived from an EMBL/GenBank/DDBJ whole genome shotgun (WGS) entry which is preliminary data.</text>
</comment>
<dbReference type="EMBL" id="JBBWYZ010000004">
    <property type="protein sequence ID" value="MEK9511150.1"/>
    <property type="molecule type" value="Genomic_DNA"/>
</dbReference>
<reference evidence="1 2" key="1">
    <citation type="journal article" date="2024" name="Front. Microbiol.">
        <title>Transcriptomic insights into the dominance of two phototrophs throughout the water column of a tropical hypersaline-alkaline crater lake (Dziani Dzaha, Mayotte).</title>
        <authorList>
            <person name="Duperron S."/>
            <person name="Halary S."/>
            <person name="Bouly J.-P."/>
            <person name="Roussel T."/>
            <person name="Hugoni M."/>
            <person name="Bruto M."/>
            <person name="Oger P."/>
            <person name="Duval C."/>
            <person name="Woo A."/>
            <person name="Jezequiel D."/>
            <person name="Ader M."/>
            <person name="Leboulanger C."/>
            <person name="Agogue H."/>
            <person name="Grossi V."/>
            <person name="Trousselier M."/>
            <person name="Bernard C."/>
        </authorList>
    </citation>
    <scope>NUCLEOTIDE SEQUENCE [LARGE SCALE GENOMIC DNA]</scope>
    <source>
        <strain evidence="1 2">PMC 851.14</strain>
    </source>
</reference>
<accession>A0ABU9EKF1</accession>
<evidence type="ECO:0000313" key="1">
    <source>
        <dbReference type="EMBL" id="MEK9511150.1"/>
    </source>
</evidence>
<sequence>MITYLKKAMMPNSEIPRLPTITCKCFSGQLSSFSHYLKVAAILSVY</sequence>
<organism evidence="1 2">
    <name type="scientific">Limnospira fusiformis PMC 851.14</name>
    <dbReference type="NCBI Taxonomy" id="2219512"/>
    <lineage>
        <taxon>Bacteria</taxon>
        <taxon>Bacillati</taxon>
        <taxon>Cyanobacteriota</taxon>
        <taxon>Cyanophyceae</taxon>
        <taxon>Oscillatoriophycideae</taxon>
        <taxon>Oscillatoriales</taxon>
        <taxon>Sirenicapillariaceae</taxon>
        <taxon>Limnospira</taxon>
    </lineage>
</organism>